<accession>A0A5J4KE12</accession>
<dbReference type="EMBL" id="BKZV01000006">
    <property type="protein sequence ID" value="GER85202.1"/>
    <property type="molecule type" value="Genomic_DNA"/>
</dbReference>
<dbReference type="AlphaFoldDB" id="A0A5J4KE12"/>
<comment type="caution">
    <text evidence="1">The sequence shown here is derived from an EMBL/GenBank/DDBJ whole genome shotgun (WGS) entry which is preliminary data.</text>
</comment>
<proteinExistence type="predicted"/>
<name>A0A5J4KE12_9CHLR</name>
<protein>
    <submittedName>
        <fullName evidence="1">Uncharacterized protein</fullName>
    </submittedName>
</protein>
<evidence type="ECO:0000313" key="1">
    <source>
        <dbReference type="EMBL" id="GER85202.1"/>
    </source>
</evidence>
<gene>
    <name evidence="1" type="ORF">KTAU_38370</name>
</gene>
<keyword evidence="2" id="KW-1185">Reference proteome</keyword>
<dbReference type="Gene3D" id="2.50.20.20">
    <property type="match status" value="1"/>
</dbReference>
<evidence type="ECO:0000313" key="2">
    <source>
        <dbReference type="Proteomes" id="UP000334820"/>
    </source>
</evidence>
<dbReference type="Pfam" id="PF20316">
    <property type="entry name" value="DUF6612"/>
    <property type="match status" value="1"/>
</dbReference>
<reference evidence="1 2" key="1">
    <citation type="journal article" date="2019" name="Int. J. Syst. Evol. Microbiol.">
        <title>Thermogemmatispora aurantia sp. nov. and Thermogemmatispora argillosa sp. nov., within the class Ktedonobacteria, and emended description of the genus Thermogemmatispora.</title>
        <authorList>
            <person name="Zheng Y."/>
            <person name="Wang C.M."/>
            <person name="Sakai Y."/>
            <person name="Abe K."/>
            <person name="Yokota A."/>
            <person name="Yabe S."/>
        </authorList>
    </citation>
    <scope>NUCLEOTIDE SEQUENCE [LARGE SCALE GENOMIC DNA]</scope>
    <source>
        <strain evidence="1 2">A1-2</strain>
    </source>
</reference>
<sequence length="262" mass="28576">MQKLKTAHMDFSVTENLQMQSQGTATPTSQSSVLPSNLALSLQGSGDEIFPGQASAQMKLSIPGLGTDLQLNEIVKDGKVYIQNKQGQWYVLEQSSLTGTSSFLEAANSDQYSRLLTLAQKAQLTDHGDQPLHGQSLRHISVSFGKDALKDLLNSFEQLPSGLSQSDLQQIEQVTTLQQADLELWIDEQSFYVHELGITLKMDIDLNKLLQTTPTTSSPSLSGVFSTQTAATVDYSKFNQPVTINAPANATPTDNPLTIFQQ</sequence>
<dbReference type="InterPro" id="IPR046720">
    <property type="entry name" value="DUF6612"/>
</dbReference>
<dbReference type="Proteomes" id="UP000334820">
    <property type="component" value="Unassembled WGS sequence"/>
</dbReference>
<organism evidence="1 2">
    <name type="scientific">Thermogemmatispora aurantia</name>
    <dbReference type="NCBI Taxonomy" id="2045279"/>
    <lineage>
        <taxon>Bacteria</taxon>
        <taxon>Bacillati</taxon>
        <taxon>Chloroflexota</taxon>
        <taxon>Ktedonobacteria</taxon>
        <taxon>Thermogemmatisporales</taxon>
        <taxon>Thermogemmatisporaceae</taxon>
        <taxon>Thermogemmatispora</taxon>
    </lineage>
</organism>